<dbReference type="PANTHER" id="PTHR45856">
    <property type="entry name" value="ALPHA/BETA-HYDROLASES SUPERFAMILY PROTEIN"/>
    <property type="match status" value="1"/>
</dbReference>
<dbReference type="InterPro" id="IPR002921">
    <property type="entry name" value="Fungal_lipase-type"/>
</dbReference>
<accession>A0A0C3LK81</accession>
<gene>
    <name evidence="7" type="ORF">M407DRAFT_63963</name>
</gene>
<evidence type="ECO:0000256" key="1">
    <source>
        <dbReference type="ARBA" id="ARBA00023157"/>
    </source>
</evidence>
<keyword evidence="1" id="KW-1015">Disulfide bond</keyword>
<proteinExistence type="inferred from homology"/>
<reference evidence="7 8" key="1">
    <citation type="submission" date="2014-04" db="EMBL/GenBank/DDBJ databases">
        <authorList>
            <consortium name="DOE Joint Genome Institute"/>
            <person name="Kuo A."/>
            <person name="Girlanda M."/>
            <person name="Perotto S."/>
            <person name="Kohler A."/>
            <person name="Nagy L.G."/>
            <person name="Floudas D."/>
            <person name="Copeland A."/>
            <person name="Barry K.W."/>
            <person name="Cichocki N."/>
            <person name="Veneault-Fourrey C."/>
            <person name="LaButti K."/>
            <person name="Lindquist E.A."/>
            <person name="Lipzen A."/>
            <person name="Lundell T."/>
            <person name="Morin E."/>
            <person name="Murat C."/>
            <person name="Sun H."/>
            <person name="Tunlid A."/>
            <person name="Henrissat B."/>
            <person name="Grigoriev I.V."/>
            <person name="Hibbett D.S."/>
            <person name="Martin F."/>
            <person name="Nordberg H.P."/>
            <person name="Cantor M.N."/>
            <person name="Hua S.X."/>
        </authorList>
    </citation>
    <scope>NUCLEOTIDE SEQUENCE [LARGE SCALE GENOMIC DNA]</scope>
    <source>
        <strain evidence="7 8">MUT 4182</strain>
    </source>
</reference>
<dbReference type="AlphaFoldDB" id="A0A0C3LK81"/>
<dbReference type="STRING" id="1051891.A0A0C3LK81"/>
<organism evidence="7 8">
    <name type="scientific">Tulasnella calospora MUT 4182</name>
    <dbReference type="NCBI Taxonomy" id="1051891"/>
    <lineage>
        <taxon>Eukaryota</taxon>
        <taxon>Fungi</taxon>
        <taxon>Dikarya</taxon>
        <taxon>Basidiomycota</taxon>
        <taxon>Agaricomycotina</taxon>
        <taxon>Agaricomycetes</taxon>
        <taxon>Cantharellales</taxon>
        <taxon>Tulasnellaceae</taxon>
        <taxon>Tulasnella</taxon>
    </lineage>
</organism>
<dbReference type="CDD" id="cd00519">
    <property type="entry name" value="Lipase_3"/>
    <property type="match status" value="1"/>
</dbReference>
<comment type="catalytic activity">
    <reaction evidence="4">
        <text>a monoacylglycerol + H2O = glycerol + a fatty acid + H(+)</text>
        <dbReference type="Rhea" id="RHEA:15245"/>
        <dbReference type="ChEBI" id="CHEBI:15377"/>
        <dbReference type="ChEBI" id="CHEBI:15378"/>
        <dbReference type="ChEBI" id="CHEBI:17408"/>
        <dbReference type="ChEBI" id="CHEBI:17754"/>
        <dbReference type="ChEBI" id="CHEBI:28868"/>
    </reaction>
</comment>
<evidence type="ECO:0000256" key="5">
    <source>
        <dbReference type="SAM" id="MobiDB-lite"/>
    </source>
</evidence>
<evidence type="ECO:0000256" key="2">
    <source>
        <dbReference type="ARBA" id="ARBA00043996"/>
    </source>
</evidence>
<feature type="domain" description="Fungal lipase-type" evidence="6">
    <location>
        <begin position="123"/>
        <end position="276"/>
    </location>
</feature>
<dbReference type="SUPFAM" id="SSF53474">
    <property type="entry name" value="alpha/beta-Hydrolases"/>
    <property type="match status" value="1"/>
</dbReference>
<keyword evidence="8" id="KW-1185">Reference proteome</keyword>
<dbReference type="InterPro" id="IPR051218">
    <property type="entry name" value="Sec_MonoDiacylglyc_Lipase"/>
</dbReference>
<evidence type="ECO:0000256" key="3">
    <source>
        <dbReference type="ARBA" id="ARBA00047591"/>
    </source>
</evidence>
<dbReference type="Proteomes" id="UP000054248">
    <property type="component" value="Unassembled WGS sequence"/>
</dbReference>
<dbReference type="OrthoDB" id="426718at2759"/>
<protein>
    <recommendedName>
        <fullName evidence="6">Fungal lipase-type domain-containing protein</fullName>
    </recommendedName>
</protein>
<evidence type="ECO:0000259" key="6">
    <source>
        <dbReference type="Pfam" id="PF01764"/>
    </source>
</evidence>
<dbReference type="HOGENOM" id="CLU_038588_0_0_1"/>
<reference evidence="8" key="2">
    <citation type="submission" date="2015-01" db="EMBL/GenBank/DDBJ databases">
        <title>Evolutionary Origins and Diversification of the Mycorrhizal Mutualists.</title>
        <authorList>
            <consortium name="DOE Joint Genome Institute"/>
            <consortium name="Mycorrhizal Genomics Consortium"/>
            <person name="Kohler A."/>
            <person name="Kuo A."/>
            <person name="Nagy L.G."/>
            <person name="Floudas D."/>
            <person name="Copeland A."/>
            <person name="Barry K.W."/>
            <person name="Cichocki N."/>
            <person name="Veneault-Fourrey C."/>
            <person name="LaButti K."/>
            <person name="Lindquist E.A."/>
            <person name="Lipzen A."/>
            <person name="Lundell T."/>
            <person name="Morin E."/>
            <person name="Murat C."/>
            <person name="Riley R."/>
            <person name="Ohm R."/>
            <person name="Sun H."/>
            <person name="Tunlid A."/>
            <person name="Henrissat B."/>
            <person name="Grigoriev I.V."/>
            <person name="Hibbett D.S."/>
            <person name="Martin F."/>
        </authorList>
    </citation>
    <scope>NUCLEOTIDE SEQUENCE [LARGE SCALE GENOMIC DNA]</scope>
    <source>
        <strain evidence="8">MUT 4182</strain>
    </source>
</reference>
<feature type="region of interest" description="Disordered" evidence="5">
    <location>
        <begin position="372"/>
        <end position="402"/>
    </location>
</feature>
<dbReference type="GO" id="GO:0006629">
    <property type="term" value="P:lipid metabolic process"/>
    <property type="evidence" value="ECO:0007669"/>
    <property type="project" value="InterPro"/>
</dbReference>
<dbReference type="EMBL" id="KN822942">
    <property type="protein sequence ID" value="KIO34493.1"/>
    <property type="molecule type" value="Genomic_DNA"/>
</dbReference>
<evidence type="ECO:0000313" key="8">
    <source>
        <dbReference type="Proteomes" id="UP000054248"/>
    </source>
</evidence>
<sequence>MSRSSSSSLSPEQERMYASEKEENFRWLLKLTTKKSGYVLSEKDLASLDLQRELSEIGQFAEVAHGSMDPERVWAHLSDLLDDGFPLHGYTFLEGSELIQAFKGTTAQLQGYVAFRPQTGQLIVAFSGTSNRMQAFNDTKAWKVSYPLTPGEIFSSISVHSGFWSMYNGVKAAAFHAMEEAIRQRDVSEIIVTGHSLGGVMTHLCVLDLLKPTQQVIRLPFGVRIKSITFGAPRAGNESLVSCWKSRVEAYRKIHGDATFTEWSVKAFNDGVPSMPSTVLGYRHFADNPFFLFRGRLYQIPVSEKEVVNFAVDPPAVAQEGSVVPAQFPLGGHNYYGRDMEKLQRQMKWATEVGLGSSENWRDALSQKIKEDDDKWKAKHTKRGGSFSLFGSNSKEKEPSVE</sequence>
<dbReference type="InterPro" id="IPR029058">
    <property type="entry name" value="AB_hydrolase_fold"/>
</dbReference>
<evidence type="ECO:0000313" key="7">
    <source>
        <dbReference type="EMBL" id="KIO34493.1"/>
    </source>
</evidence>
<name>A0A0C3LK81_9AGAM</name>
<dbReference type="Pfam" id="PF01764">
    <property type="entry name" value="Lipase_3"/>
    <property type="match status" value="1"/>
</dbReference>
<comment type="similarity">
    <text evidence="2">Belongs to the AB hydrolase superfamily. Lipase family. Class 3 subfamily.</text>
</comment>
<evidence type="ECO:0000256" key="4">
    <source>
        <dbReference type="ARBA" id="ARBA00048461"/>
    </source>
</evidence>
<dbReference type="PANTHER" id="PTHR45856:SF24">
    <property type="entry name" value="FUNGAL LIPASE-LIKE DOMAIN-CONTAINING PROTEIN"/>
    <property type="match status" value="1"/>
</dbReference>
<comment type="catalytic activity">
    <reaction evidence="3">
        <text>a diacylglycerol + H2O = a monoacylglycerol + a fatty acid + H(+)</text>
        <dbReference type="Rhea" id="RHEA:32731"/>
        <dbReference type="ChEBI" id="CHEBI:15377"/>
        <dbReference type="ChEBI" id="CHEBI:15378"/>
        <dbReference type="ChEBI" id="CHEBI:17408"/>
        <dbReference type="ChEBI" id="CHEBI:18035"/>
        <dbReference type="ChEBI" id="CHEBI:28868"/>
    </reaction>
</comment>
<dbReference type="Gene3D" id="3.40.50.1820">
    <property type="entry name" value="alpha/beta hydrolase"/>
    <property type="match status" value="1"/>
</dbReference>